<keyword evidence="2" id="KW-1185">Reference proteome</keyword>
<reference evidence="2" key="1">
    <citation type="submission" date="2015-08" db="EMBL/GenBank/DDBJ databases">
        <authorList>
            <person name="Varghese N."/>
        </authorList>
    </citation>
    <scope>NUCLEOTIDE SEQUENCE [LARGE SCALE GENOMIC DNA]</scope>
    <source>
        <strain evidence="2">JCM 18476</strain>
    </source>
</reference>
<dbReference type="STRING" id="1137284.GCA_001418205_02382"/>
<dbReference type="AlphaFoldDB" id="A0A0K6IN34"/>
<accession>A0A0K6IN34</accession>
<dbReference type="EMBL" id="CYHG01000007">
    <property type="protein sequence ID" value="CUB04513.1"/>
    <property type="molecule type" value="Genomic_DNA"/>
</dbReference>
<organism evidence="1 2">
    <name type="scientific">Marinomonas fungiae</name>
    <dbReference type="NCBI Taxonomy" id="1137284"/>
    <lineage>
        <taxon>Bacteria</taxon>
        <taxon>Pseudomonadati</taxon>
        <taxon>Pseudomonadota</taxon>
        <taxon>Gammaproteobacteria</taxon>
        <taxon>Oceanospirillales</taxon>
        <taxon>Oceanospirillaceae</taxon>
        <taxon>Marinomonas</taxon>
    </lineage>
</organism>
<name>A0A0K6IN34_9GAMM</name>
<evidence type="ECO:0000313" key="1">
    <source>
        <dbReference type="EMBL" id="CUB04513.1"/>
    </source>
</evidence>
<gene>
    <name evidence="1" type="ORF">Ga0061065_10786</name>
</gene>
<sequence>MKITFDLVNCCLYINQQLESLSFYISLRRVIKSSPSSCKI</sequence>
<protein>
    <submittedName>
        <fullName evidence="1">Uncharacterized protein</fullName>
    </submittedName>
</protein>
<dbReference type="Proteomes" id="UP000182769">
    <property type="component" value="Unassembled WGS sequence"/>
</dbReference>
<evidence type="ECO:0000313" key="2">
    <source>
        <dbReference type="Proteomes" id="UP000182769"/>
    </source>
</evidence>
<proteinExistence type="predicted"/>